<dbReference type="PANTHER" id="PTHR30457">
    <property type="entry name" value="5'-NUCLEOTIDASE SURE"/>
    <property type="match status" value="1"/>
</dbReference>
<dbReference type="Proteomes" id="UP000525652">
    <property type="component" value="Unassembled WGS sequence"/>
</dbReference>
<name>A0A7X1E5Q3_9BACT</name>
<dbReference type="InterPro" id="IPR036523">
    <property type="entry name" value="SurE-like_sf"/>
</dbReference>
<dbReference type="RefSeq" id="WP_185694508.1">
    <property type="nucleotide sequence ID" value="NZ_JACHVA010000134.1"/>
</dbReference>
<proteinExistence type="inferred from homology"/>
<dbReference type="InterPro" id="IPR002828">
    <property type="entry name" value="SurE-like_Pase/nucleotidase"/>
</dbReference>
<evidence type="ECO:0000259" key="6">
    <source>
        <dbReference type="Pfam" id="PF01975"/>
    </source>
</evidence>
<sequence length="258" mass="28154">MEKKEVLVTNDDGFDSFFLRVLVDRLLEEFSVTVVAPASEQSWIGRGISRQGTVSAKPDDSLGCPGWRIGGTPTDCVNIGLEHLVEKRPAAVISGINLGFNTTVPLVLSSGTIAGALEGSFSDIPAIAFSKIIPQEIFEKVRISKGFVEGDYFESLENSAAHARRMVSSLIRGEWFSRQGTVHNINFPVGVTAETPIRRTVPVNMKMAGLFERQGEDFVFRYRQGILPDDRPGTDVGALEDGEISHSLIDFTILGVPE</sequence>
<dbReference type="GO" id="GO:0046872">
    <property type="term" value="F:metal ion binding"/>
    <property type="evidence" value="ECO:0007669"/>
    <property type="project" value="UniProtKB-KW"/>
</dbReference>
<dbReference type="EMBL" id="JACHVA010000134">
    <property type="protein sequence ID" value="MBC2603890.1"/>
    <property type="molecule type" value="Genomic_DNA"/>
</dbReference>
<keyword evidence="5" id="KW-0378">Hydrolase</keyword>
<gene>
    <name evidence="7" type="ORF">H5P30_19090</name>
</gene>
<dbReference type="SUPFAM" id="SSF64167">
    <property type="entry name" value="SurE-like"/>
    <property type="match status" value="1"/>
</dbReference>
<comment type="catalytic activity">
    <reaction evidence="1">
        <text>a ribonucleoside 5'-phosphate + H2O = a ribonucleoside + phosphate</text>
        <dbReference type="Rhea" id="RHEA:12484"/>
        <dbReference type="ChEBI" id="CHEBI:15377"/>
        <dbReference type="ChEBI" id="CHEBI:18254"/>
        <dbReference type="ChEBI" id="CHEBI:43474"/>
        <dbReference type="ChEBI" id="CHEBI:58043"/>
        <dbReference type="EC" id="3.1.3.5"/>
    </reaction>
</comment>
<evidence type="ECO:0000256" key="4">
    <source>
        <dbReference type="ARBA" id="ARBA00022723"/>
    </source>
</evidence>
<comment type="similarity">
    <text evidence="2">Belongs to the SurE nucleotidase family.</text>
</comment>
<dbReference type="AlphaFoldDB" id="A0A7X1E5Q3"/>
<accession>A0A7X1E5Q3</accession>
<evidence type="ECO:0000313" key="8">
    <source>
        <dbReference type="Proteomes" id="UP000525652"/>
    </source>
</evidence>
<keyword evidence="8" id="KW-1185">Reference proteome</keyword>
<protein>
    <recommendedName>
        <fullName evidence="3">5'-nucleotidase</fullName>
        <ecNumber evidence="3">3.1.3.5</ecNumber>
    </recommendedName>
</protein>
<dbReference type="PANTHER" id="PTHR30457:SF23">
    <property type="entry name" value="PHOSPHATASE, PUTATIVE (AFU_ORTHOLOGUE AFUA_1G03660)-RELATED"/>
    <property type="match status" value="1"/>
</dbReference>
<evidence type="ECO:0000256" key="3">
    <source>
        <dbReference type="ARBA" id="ARBA00012643"/>
    </source>
</evidence>
<keyword evidence="4" id="KW-0479">Metal-binding</keyword>
<dbReference type="Gene3D" id="3.40.1210.10">
    <property type="entry name" value="Survival protein SurE-like phosphatase/nucleotidase"/>
    <property type="match status" value="1"/>
</dbReference>
<evidence type="ECO:0000256" key="2">
    <source>
        <dbReference type="ARBA" id="ARBA00011062"/>
    </source>
</evidence>
<reference evidence="7 8" key="1">
    <citation type="submission" date="2020-07" db="EMBL/GenBank/DDBJ databases">
        <authorList>
            <person name="Feng X."/>
        </authorList>
    </citation>
    <scope>NUCLEOTIDE SEQUENCE [LARGE SCALE GENOMIC DNA]</scope>
    <source>
        <strain evidence="7 8">JCM14086</strain>
    </source>
</reference>
<dbReference type="Pfam" id="PF01975">
    <property type="entry name" value="SurE"/>
    <property type="match status" value="1"/>
</dbReference>
<dbReference type="EC" id="3.1.3.5" evidence="3"/>
<comment type="caution">
    <text evidence="7">The sequence shown here is derived from an EMBL/GenBank/DDBJ whole genome shotgun (WGS) entry which is preliminary data.</text>
</comment>
<organism evidence="7 8">
    <name type="scientific">Puniceicoccus vermicola</name>
    <dbReference type="NCBI Taxonomy" id="388746"/>
    <lineage>
        <taxon>Bacteria</taxon>
        <taxon>Pseudomonadati</taxon>
        <taxon>Verrucomicrobiota</taxon>
        <taxon>Opitutia</taxon>
        <taxon>Puniceicoccales</taxon>
        <taxon>Puniceicoccaceae</taxon>
        <taxon>Puniceicoccus</taxon>
    </lineage>
</organism>
<evidence type="ECO:0000256" key="5">
    <source>
        <dbReference type="ARBA" id="ARBA00022801"/>
    </source>
</evidence>
<dbReference type="GO" id="GO:0008253">
    <property type="term" value="F:5'-nucleotidase activity"/>
    <property type="evidence" value="ECO:0007669"/>
    <property type="project" value="UniProtKB-EC"/>
</dbReference>
<evidence type="ECO:0000313" key="7">
    <source>
        <dbReference type="EMBL" id="MBC2603890.1"/>
    </source>
</evidence>
<evidence type="ECO:0000256" key="1">
    <source>
        <dbReference type="ARBA" id="ARBA00000815"/>
    </source>
</evidence>
<dbReference type="InterPro" id="IPR030048">
    <property type="entry name" value="SurE"/>
</dbReference>
<feature type="domain" description="Survival protein SurE-like phosphatase/nucleotidase" evidence="6">
    <location>
        <begin position="6"/>
        <end position="192"/>
    </location>
</feature>